<sequence length="59" mass="6428">MDASNTGLAELHPSTGEFIQLTFDAEEKLLIQDAETSGALAALCWGEQFQTPFIMLQVV</sequence>
<gene>
    <name evidence="1" type="ORF">PHMEG_0009724</name>
</gene>
<evidence type="ECO:0000313" key="1">
    <source>
        <dbReference type="EMBL" id="OWZ16476.1"/>
    </source>
</evidence>
<accession>A0A225WFH3</accession>
<organism evidence="1 2">
    <name type="scientific">Phytophthora megakarya</name>
    <dbReference type="NCBI Taxonomy" id="4795"/>
    <lineage>
        <taxon>Eukaryota</taxon>
        <taxon>Sar</taxon>
        <taxon>Stramenopiles</taxon>
        <taxon>Oomycota</taxon>
        <taxon>Peronosporomycetes</taxon>
        <taxon>Peronosporales</taxon>
        <taxon>Peronosporaceae</taxon>
        <taxon>Phytophthora</taxon>
    </lineage>
</organism>
<name>A0A225WFH3_9STRA</name>
<proteinExistence type="predicted"/>
<comment type="caution">
    <text evidence="1">The sequence shown here is derived from an EMBL/GenBank/DDBJ whole genome shotgun (WGS) entry which is preliminary data.</text>
</comment>
<keyword evidence="2" id="KW-1185">Reference proteome</keyword>
<protein>
    <submittedName>
        <fullName evidence="1">Uncharacterized protein</fullName>
    </submittedName>
</protein>
<dbReference type="AlphaFoldDB" id="A0A225WFH3"/>
<dbReference type="EMBL" id="NBNE01000927">
    <property type="protein sequence ID" value="OWZ16476.1"/>
    <property type="molecule type" value="Genomic_DNA"/>
</dbReference>
<dbReference type="Proteomes" id="UP000198211">
    <property type="component" value="Unassembled WGS sequence"/>
</dbReference>
<reference evidence="2" key="1">
    <citation type="submission" date="2017-03" db="EMBL/GenBank/DDBJ databases">
        <title>Phytopthora megakarya and P. palmivora, two closely related causual agents of cacao black pod achieved similar genome size and gene model numbers by different mechanisms.</title>
        <authorList>
            <person name="Ali S."/>
            <person name="Shao J."/>
            <person name="Larry D.J."/>
            <person name="Kronmiller B."/>
            <person name="Shen D."/>
            <person name="Strem M.D."/>
            <person name="Melnick R.L."/>
            <person name="Guiltinan M.J."/>
            <person name="Tyler B.M."/>
            <person name="Meinhardt L.W."/>
            <person name="Bailey B.A."/>
        </authorList>
    </citation>
    <scope>NUCLEOTIDE SEQUENCE [LARGE SCALE GENOMIC DNA]</scope>
    <source>
        <strain evidence="2">zdho120</strain>
    </source>
</reference>
<evidence type="ECO:0000313" key="2">
    <source>
        <dbReference type="Proteomes" id="UP000198211"/>
    </source>
</evidence>